<organism evidence="5 6">
    <name type="scientific">Pedosphaera parvula (strain Ellin514)</name>
    <dbReference type="NCBI Taxonomy" id="320771"/>
    <lineage>
        <taxon>Bacteria</taxon>
        <taxon>Pseudomonadati</taxon>
        <taxon>Verrucomicrobiota</taxon>
        <taxon>Pedosphaerae</taxon>
        <taxon>Pedosphaerales</taxon>
        <taxon>Pedosphaeraceae</taxon>
        <taxon>Pedosphaera</taxon>
    </lineage>
</organism>
<evidence type="ECO:0000256" key="1">
    <source>
        <dbReference type="ARBA" id="ARBA00022737"/>
    </source>
</evidence>
<comment type="caution">
    <text evidence="5">The sequence shown here is derived from an EMBL/GenBank/DDBJ whole genome shotgun (WGS) entry which is preliminary data.</text>
</comment>
<feature type="signal peptide" evidence="3">
    <location>
        <begin position="1"/>
        <end position="19"/>
    </location>
</feature>
<dbReference type="InterPro" id="IPR010895">
    <property type="entry name" value="CHRD"/>
</dbReference>
<evidence type="ECO:0000256" key="2">
    <source>
        <dbReference type="SAM" id="MobiDB-lite"/>
    </source>
</evidence>
<feature type="region of interest" description="Disordered" evidence="2">
    <location>
        <begin position="308"/>
        <end position="342"/>
    </location>
</feature>
<dbReference type="Proteomes" id="UP000003688">
    <property type="component" value="Unassembled WGS sequence"/>
</dbReference>
<keyword evidence="6" id="KW-1185">Reference proteome</keyword>
<evidence type="ECO:0000313" key="5">
    <source>
        <dbReference type="EMBL" id="EEF59863.1"/>
    </source>
</evidence>
<dbReference type="Pfam" id="PF07452">
    <property type="entry name" value="CHRD"/>
    <property type="match status" value="1"/>
</dbReference>
<dbReference type="InterPro" id="IPR003410">
    <property type="entry name" value="HYR_dom"/>
</dbReference>
<dbReference type="STRING" id="320771.Cflav_PD2870"/>
<feature type="domain" description="HYR" evidence="4">
    <location>
        <begin position="161"/>
        <end position="259"/>
    </location>
</feature>
<proteinExistence type="predicted"/>
<dbReference type="SMART" id="SM00754">
    <property type="entry name" value="CHRD"/>
    <property type="match status" value="1"/>
</dbReference>
<evidence type="ECO:0000256" key="3">
    <source>
        <dbReference type="SAM" id="SignalP"/>
    </source>
</evidence>
<keyword evidence="1" id="KW-0677">Repeat</keyword>
<sequence length="395" mass="40303" precursor="true">MKQAATLLLLTSSVLISHADIVKFTLGPNGLNPSNAVPAVTNSTGAGDKISGGICFDTTAATLKFNFGYGSAAGFSDLTGPASSVHIHGPASAFENAGVQFDLTPFLFPSIDPSKGGTVYGSLGMNSEQSSNLLAGLDYIEIHTTANPDGELRAQLIPALVSNTAPVLLCPGDATVECNGQPINLTAHVSDAEGDALQVIWSLNGSPVQTNNIAAGGTTNGVDVVLAASFDLGTNMVGIAVSDTAGNSTSCSSTIVVQDTTPPVISGCTVSPKVLWPPNHKLIPIDIKIRALDTCGSATWKIISVESNEPVGSGNDDTKKNDPKGKDNGKGGNGSGNTAPDWIITGDHCVQLRAERSGKGKGRIYSVTVQATDAAGNTSAPKVLTVTVPHSQNGK</sequence>
<evidence type="ECO:0000313" key="6">
    <source>
        <dbReference type="Proteomes" id="UP000003688"/>
    </source>
</evidence>
<keyword evidence="3" id="KW-0732">Signal</keyword>
<evidence type="ECO:0000259" key="4">
    <source>
        <dbReference type="PROSITE" id="PS50825"/>
    </source>
</evidence>
<dbReference type="OrthoDB" id="253051at2"/>
<feature type="chain" id="PRO_5002893062" evidence="3">
    <location>
        <begin position="20"/>
        <end position="395"/>
    </location>
</feature>
<protein>
    <submittedName>
        <fullName evidence="5">CHRD domain containing protein</fullName>
    </submittedName>
</protein>
<reference evidence="5 6" key="1">
    <citation type="journal article" date="2011" name="J. Bacteriol.">
        <title>Genome sequence of 'Pedosphaera parvula' Ellin514, an aerobic Verrucomicrobial isolate from pasture soil.</title>
        <authorList>
            <person name="Kant R."/>
            <person name="van Passel M.W."/>
            <person name="Sangwan P."/>
            <person name="Palva A."/>
            <person name="Lucas S."/>
            <person name="Copeland A."/>
            <person name="Lapidus A."/>
            <person name="Glavina Del Rio T."/>
            <person name="Dalin E."/>
            <person name="Tice H."/>
            <person name="Bruce D."/>
            <person name="Goodwin L."/>
            <person name="Pitluck S."/>
            <person name="Chertkov O."/>
            <person name="Larimer F.W."/>
            <person name="Land M.L."/>
            <person name="Hauser L."/>
            <person name="Brettin T.S."/>
            <person name="Detter J.C."/>
            <person name="Han S."/>
            <person name="de Vos W.M."/>
            <person name="Janssen P.H."/>
            <person name="Smidt H."/>
        </authorList>
    </citation>
    <scope>NUCLEOTIDE SEQUENCE [LARGE SCALE GENOMIC DNA]</scope>
    <source>
        <strain evidence="5 6">Ellin514</strain>
    </source>
</reference>
<dbReference type="EMBL" id="ABOX02000023">
    <property type="protein sequence ID" value="EEF59863.1"/>
    <property type="molecule type" value="Genomic_DNA"/>
</dbReference>
<accession>B9XK40</accession>
<dbReference type="AlphaFoldDB" id="B9XK40"/>
<dbReference type="RefSeq" id="WP_007416183.1">
    <property type="nucleotide sequence ID" value="NZ_ABOX02000023.1"/>
</dbReference>
<dbReference type="PROSITE" id="PS50825">
    <property type="entry name" value="HYR"/>
    <property type="match status" value="1"/>
</dbReference>
<gene>
    <name evidence="5" type="ORF">Cflav_PD2870</name>
</gene>
<name>B9XK40_PEDPL</name>
<feature type="compositionally biased region" description="Basic and acidic residues" evidence="2">
    <location>
        <begin position="316"/>
        <end position="329"/>
    </location>
</feature>